<dbReference type="Pfam" id="PF00614">
    <property type="entry name" value="PLDc"/>
    <property type="match status" value="1"/>
</dbReference>
<feature type="compositionally biased region" description="Basic residues" evidence="7">
    <location>
        <begin position="1365"/>
        <end position="1374"/>
    </location>
</feature>
<reference evidence="10" key="1">
    <citation type="submission" date="2022-07" db="EMBL/GenBank/DDBJ databases">
        <title>Phylogenomic reconstructions and comparative analyses of Kickxellomycotina fungi.</title>
        <authorList>
            <person name="Reynolds N.K."/>
            <person name="Stajich J.E."/>
            <person name="Barry K."/>
            <person name="Grigoriev I.V."/>
            <person name="Crous P."/>
            <person name="Smith M.E."/>
        </authorList>
    </citation>
    <scope>NUCLEOTIDE SEQUENCE</scope>
    <source>
        <strain evidence="10">RSA 861</strain>
    </source>
</reference>
<proteinExistence type="predicted"/>
<dbReference type="PROSITE" id="PS50035">
    <property type="entry name" value="PLD"/>
    <property type="match status" value="2"/>
</dbReference>
<feature type="compositionally biased region" description="Gly residues" evidence="7">
    <location>
        <begin position="1012"/>
        <end position="1029"/>
    </location>
</feature>
<dbReference type="Gene3D" id="3.30.870.10">
    <property type="entry name" value="Endonuclease Chain A"/>
    <property type="match status" value="2"/>
</dbReference>
<dbReference type="CDD" id="cd06093">
    <property type="entry name" value="PX_domain"/>
    <property type="match status" value="1"/>
</dbReference>
<dbReference type="SUPFAM" id="SSF50729">
    <property type="entry name" value="PH domain-like"/>
    <property type="match status" value="1"/>
</dbReference>
<organism evidence="10 11">
    <name type="scientific">Tieghemiomyces parasiticus</name>
    <dbReference type="NCBI Taxonomy" id="78921"/>
    <lineage>
        <taxon>Eukaryota</taxon>
        <taxon>Fungi</taxon>
        <taxon>Fungi incertae sedis</taxon>
        <taxon>Zoopagomycota</taxon>
        <taxon>Kickxellomycotina</taxon>
        <taxon>Dimargaritomycetes</taxon>
        <taxon>Dimargaritales</taxon>
        <taxon>Dimargaritaceae</taxon>
        <taxon>Tieghemiomyces</taxon>
    </lineage>
</organism>
<comment type="catalytic activity">
    <reaction evidence="1">
        <text>a 1,2-diacyl-sn-glycero-3-phosphocholine + H2O = a 1,2-diacyl-sn-glycero-3-phosphate + choline + H(+)</text>
        <dbReference type="Rhea" id="RHEA:14445"/>
        <dbReference type="ChEBI" id="CHEBI:15354"/>
        <dbReference type="ChEBI" id="CHEBI:15377"/>
        <dbReference type="ChEBI" id="CHEBI:15378"/>
        <dbReference type="ChEBI" id="CHEBI:57643"/>
        <dbReference type="ChEBI" id="CHEBI:58608"/>
        <dbReference type="EC" id="3.1.4.4"/>
    </reaction>
</comment>
<evidence type="ECO:0000256" key="5">
    <source>
        <dbReference type="ARBA" id="ARBA00022963"/>
    </source>
</evidence>
<dbReference type="InterPro" id="IPR025202">
    <property type="entry name" value="PLD-like_dom"/>
</dbReference>
<evidence type="ECO:0000259" key="8">
    <source>
        <dbReference type="PROSITE" id="PS50035"/>
    </source>
</evidence>
<evidence type="ECO:0000313" key="11">
    <source>
        <dbReference type="Proteomes" id="UP001150569"/>
    </source>
</evidence>
<evidence type="ECO:0000256" key="4">
    <source>
        <dbReference type="ARBA" id="ARBA00022801"/>
    </source>
</evidence>
<dbReference type="GO" id="GO:0004630">
    <property type="term" value="F:phospholipase D activity"/>
    <property type="evidence" value="ECO:0007669"/>
    <property type="project" value="UniProtKB-EC"/>
</dbReference>
<dbReference type="PANTHER" id="PTHR18896">
    <property type="entry name" value="PHOSPHOLIPASE D"/>
    <property type="match status" value="1"/>
</dbReference>
<dbReference type="CDD" id="cd09141">
    <property type="entry name" value="PLDc_vPLD1_2_yPLD_like_2"/>
    <property type="match status" value="1"/>
</dbReference>
<dbReference type="SUPFAM" id="SSF56024">
    <property type="entry name" value="Phospholipase D/nuclease"/>
    <property type="match status" value="2"/>
</dbReference>
<evidence type="ECO:0000256" key="3">
    <source>
        <dbReference type="ARBA" id="ARBA00022737"/>
    </source>
</evidence>
<evidence type="ECO:0000256" key="2">
    <source>
        <dbReference type="ARBA" id="ARBA00012027"/>
    </source>
</evidence>
<feature type="compositionally biased region" description="Basic and acidic residues" evidence="7">
    <location>
        <begin position="1236"/>
        <end position="1248"/>
    </location>
</feature>
<dbReference type="Pfam" id="PF00787">
    <property type="entry name" value="PX"/>
    <property type="match status" value="1"/>
</dbReference>
<evidence type="ECO:0000313" key="10">
    <source>
        <dbReference type="EMBL" id="KAJ1910778.1"/>
    </source>
</evidence>
<keyword evidence="11" id="KW-1185">Reference proteome</keyword>
<dbReference type="Gene3D" id="3.30.1520.10">
    <property type="entry name" value="Phox-like domain"/>
    <property type="match status" value="1"/>
</dbReference>
<dbReference type="PANTHER" id="PTHR18896:SF76">
    <property type="entry name" value="PHOSPHOLIPASE"/>
    <property type="match status" value="1"/>
</dbReference>
<feature type="compositionally biased region" description="Acidic residues" evidence="7">
    <location>
        <begin position="1347"/>
        <end position="1359"/>
    </location>
</feature>
<feature type="region of interest" description="Disordered" evidence="7">
    <location>
        <begin position="1115"/>
        <end position="1144"/>
    </location>
</feature>
<feature type="region of interest" description="Disordered" evidence="7">
    <location>
        <begin position="1640"/>
        <end position="1777"/>
    </location>
</feature>
<feature type="compositionally biased region" description="Basic residues" evidence="7">
    <location>
        <begin position="1281"/>
        <end position="1304"/>
    </location>
</feature>
<dbReference type="EMBL" id="JANBPT010001006">
    <property type="protein sequence ID" value="KAJ1910778.1"/>
    <property type="molecule type" value="Genomic_DNA"/>
</dbReference>
<dbReference type="Proteomes" id="UP001150569">
    <property type="component" value="Unassembled WGS sequence"/>
</dbReference>
<comment type="caution">
    <text evidence="10">The sequence shown here is derived from an EMBL/GenBank/DDBJ whole genome shotgun (WGS) entry which is preliminary data.</text>
</comment>
<dbReference type="GO" id="GO:0035091">
    <property type="term" value="F:phosphatidylinositol binding"/>
    <property type="evidence" value="ECO:0007669"/>
    <property type="project" value="InterPro"/>
</dbReference>
<dbReference type="SMART" id="SM00155">
    <property type="entry name" value="PLDc"/>
    <property type="match status" value="2"/>
</dbReference>
<feature type="compositionally biased region" description="Low complexity" evidence="7">
    <location>
        <begin position="1327"/>
        <end position="1344"/>
    </location>
</feature>
<feature type="domain" description="PLD phosphodiesterase" evidence="8">
    <location>
        <begin position="650"/>
        <end position="677"/>
    </location>
</feature>
<dbReference type="PROSITE" id="PS50195">
    <property type="entry name" value="PX"/>
    <property type="match status" value="1"/>
</dbReference>
<feature type="compositionally biased region" description="Low complexity" evidence="7">
    <location>
        <begin position="137"/>
        <end position="151"/>
    </location>
</feature>
<dbReference type="InterPro" id="IPR001736">
    <property type="entry name" value="PLipase_D/transphosphatidylase"/>
</dbReference>
<feature type="compositionally biased region" description="Low complexity" evidence="7">
    <location>
        <begin position="971"/>
        <end position="983"/>
    </location>
</feature>
<dbReference type="CDD" id="cd01254">
    <property type="entry name" value="PH_PLD"/>
    <property type="match status" value="1"/>
</dbReference>
<dbReference type="InterPro" id="IPR001683">
    <property type="entry name" value="PX_dom"/>
</dbReference>
<evidence type="ECO:0000256" key="6">
    <source>
        <dbReference type="ARBA" id="ARBA00023098"/>
    </source>
</evidence>
<dbReference type="OrthoDB" id="14911at2759"/>
<feature type="domain" description="PX" evidence="9">
    <location>
        <begin position="275"/>
        <end position="404"/>
    </location>
</feature>
<evidence type="ECO:0000256" key="1">
    <source>
        <dbReference type="ARBA" id="ARBA00000798"/>
    </source>
</evidence>
<accession>A0A9W7ZSX2</accession>
<evidence type="ECO:0000256" key="7">
    <source>
        <dbReference type="SAM" id="MobiDB-lite"/>
    </source>
</evidence>
<dbReference type="GO" id="GO:0009395">
    <property type="term" value="P:phospholipid catabolic process"/>
    <property type="evidence" value="ECO:0007669"/>
    <property type="project" value="TreeGrafter"/>
</dbReference>
<feature type="region of interest" description="Disordered" evidence="7">
    <location>
        <begin position="1227"/>
        <end position="1477"/>
    </location>
</feature>
<dbReference type="InterPro" id="IPR015679">
    <property type="entry name" value="PLipase_D_fam"/>
</dbReference>
<keyword evidence="4" id="KW-0378">Hydrolase</keyword>
<dbReference type="InterPro" id="IPR001849">
    <property type="entry name" value="PH_domain"/>
</dbReference>
<keyword evidence="3" id="KW-0677">Repeat</keyword>
<name>A0A9W7ZSX2_9FUNG</name>
<feature type="region of interest" description="Disordered" evidence="7">
    <location>
        <begin position="966"/>
        <end position="1093"/>
    </location>
</feature>
<dbReference type="SMART" id="SM00233">
    <property type="entry name" value="PH"/>
    <property type="match status" value="1"/>
</dbReference>
<keyword evidence="5" id="KW-0442">Lipid degradation</keyword>
<dbReference type="InterPro" id="IPR036871">
    <property type="entry name" value="PX_dom_sf"/>
</dbReference>
<feature type="compositionally biased region" description="Low complexity" evidence="7">
    <location>
        <begin position="1640"/>
        <end position="1668"/>
    </location>
</feature>
<keyword evidence="6" id="KW-0443">Lipid metabolism</keyword>
<dbReference type="SUPFAM" id="SSF64268">
    <property type="entry name" value="PX domain"/>
    <property type="match status" value="1"/>
</dbReference>
<protein>
    <recommendedName>
        <fullName evidence="2">phospholipase D</fullName>
        <ecNumber evidence="2">3.1.4.4</ecNumber>
    </recommendedName>
</protein>
<dbReference type="CDD" id="cd09138">
    <property type="entry name" value="PLDc_vPLD1_2_yPLD_like_1"/>
    <property type="match status" value="1"/>
</dbReference>
<sequence length="1886" mass="210783">MATPQAPVALPHQGREDYPRRPGAGYELQALPTGAEKPPYSIPTTAQSADTLTPGHNDGPAFVAPLKNESDMVAQPRQSAKKSSFADLANFWRGGRRTRHHPSSPELSQTTSRAIPDPSPLQHAPTSISQQIDGAETPSGAATPSTPTGRGTQRHHRKQGRHRQPGTTWSSTLARLRERENTGRSQGDGPGSSTEEGAANSGEVNPNRVRLRQSLQRAVRKANAFRVSTRRRRDGHLKSVNNQNTAFPLLGSAMIVPIYFLQRDEHGWKPPPIIWEAMRLSVTDSDVEQEQQTHFTFRIELEYGDVKWVVYRRFSEFLRLHYLLTLRYYQGKIPELPSLPSQVNYAFEAAKIYHNDQERTRRRRDAAQGRRAALENYLLSLLKVMNMRVSYELCAFLELSAVSITKDLGWKGKEGFLDQKVQRLHKDGCFAMCQRSRWRSKWLLVRDSFVAVCDTLGDTSPSDVFLADPSFEVRQYHTPLGHNPLHPYRLSLLNSKRRIELRGESAKQMNEWYESLQHIKLNSPWAQPHRFESFAPIRENTHATWYVDGQQYFFALSEALRHAKETIFIEDWWLSPDIYLRRPPAENEEFRLDRLLYRKAEEGVVIYIVVYKEVTVSLPLNSLWTKKALRTLHPNIHVQRHPDHLPGGTFYWAHHEKIVVIDSNVAFIGGLDLCYGRYDTHAHRLADYTPQVPRPDGRGNECIRPLMFPGQDFNNARIKDFANVERDFFPLIPRERSPRMPWHDVHMGMVGPAARDVARHFIERWNFIKSSKAQQRSSLPYLMPKGEYVSTRADFDFRGTCRTQILRSSAQWSMGIQRERSIFTAYADLISTAQHFVYIENQFFITSAKDDPSHEVKNLVGKALVDRIARAHHEGTKFRAIIIIPLMPAFAGDINAGNAATLRLVVSWQYQSISRGAHSIMGQLRAQGVPNPEEYISFYSLRNYDVINWRPNAGLARRANDVAAALPTSPNPAASSKPSAPSPTEGSNGPASLDPQVVPSIAGDEPVENPSGGHGKGDPGPAGGNGSGAAGVSVGRNPVKLGGEVANEVMKAGNVPPNREKPAPRQKSGKVPVNSRKSPEYPPTSLPDAEIFEMMRRERSKQIRHAEFLAWQREEAEAGSVGEDPDGGHPHHQPRRTKPSIGEILKPRTLDPAWVEKVLPSNPPILAAPPPEKQRAPLRLDNFDLELPVNDANVDEKRQVEYLRHMADQPLLATRARVLDDLPEAPDAHLVARPSDYPRARNTNREPDAVDLQSASGGGGDLTDDEEDRHLRSSVTGRAMGGHRRHLHQPHHLPHARNFRHPRYGRNAAGTAGPGLTSDSDNDSFVSARDSYSTSSSSSSASSSDEAREEADSTDEINEVDASHRRSRRSHPPRYRQNSKDPRRVNRRSSSFGSDSPARAWLPGRLADHAEQLFRPPRSKDRTDTRRRNYSRPELQDLDHYPTQSSRPLGTPPNGRAEGETGPTEAEPEVAEPPSPGAELEALRRKFPIEDPNLVTSHVSFEEMMFMREKWLAENPDTDLTEQDIFGNIEMLKQIVTEQVYIHCKLLIVDDRRVIMGSANINDRSMLGDHDSEIAILVEDQAQVETTMDGKPYQAAKFAHTLRTYLCKEHLGLLSGTDMDAIHKEELEIIERYLQKEVPAAASPSSPDPAQRLSAASSTGGSAKSPPSVDHLSDSSLPNQRSREKQPATEADEYVGGHAEVTGDTVEASPGSSGRSPDRLGGDSHQIGSSRSRRGSHAQSTASTNATTAQLTDGKPSALHIPGATEQLDSDTKRSHDDLVADPLSDHFFRENWVATARQNTQTYRDVFKCVPDDTIANWAAYKGFVPNHVLAGHAIMDGHSHEEVMDKLKAVKGHLVVFPLNFLQEENLSAASMSAEYVVPLKVFI</sequence>
<gene>
    <name evidence="10" type="ORF">IWQ60_010474</name>
</gene>
<feature type="compositionally biased region" description="Basic and acidic residues" evidence="7">
    <location>
        <begin position="1406"/>
        <end position="1427"/>
    </location>
</feature>
<feature type="compositionally biased region" description="Low complexity" evidence="7">
    <location>
        <begin position="1738"/>
        <end position="1750"/>
    </location>
</feature>
<feature type="region of interest" description="Disordered" evidence="7">
    <location>
        <begin position="1"/>
        <end position="209"/>
    </location>
</feature>
<feature type="compositionally biased region" description="Basic residues" evidence="7">
    <location>
        <begin position="152"/>
        <end position="164"/>
    </location>
</feature>
<dbReference type="SMART" id="SM00312">
    <property type="entry name" value="PX"/>
    <property type="match status" value="1"/>
</dbReference>
<feature type="compositionally biased region" description="Polar residues" evidence="7">
    <location>
        <begin position="42"/>
        <end position="51"/>
    </location>
</feature>
<feature type="domain" description="PLD phosphodiesterase" evidence="8">
    <location>
        <begin position="1538"/>
        <end position="1565"/>
    </location>
</feature>
<evidence type="ECO:0000259" key="9">
    <source>
        <dbReference type="PROSITE" id="PS50195"/>
    </source>
</evidence>
<dbReference type="EC" id="3.1.4.4" evidence="2"/>
<dbReference type="Pfam" id="PF13091">
    <property type="entry name" value="PLDc_2"/>
    <property type="match status" value="1"/>
</dbReference>